<gene>
    <name evidence="5" type="ORF">IV203_031765</name>
</gene>
<dbReference type="Proteomes" id="UP000693970">
    <property type="component" value="Unassembled WGS sequence"/>
</dbReference>
<dbReference type="GO" id="GO:0003700">
    <property type="term" value="F:DNA-binding transcription factor activity"/>
    <property type="evidence" value="ECO:0007669"/>
    <property type="project" value="InterPro"/>
</dbReference>
<dbReference type="SMART" id="SM00415">
    <property type="entry name" value="HSF"/>
    <property type="match status" value="1"/>
</dbReference>
<sequence>MVLTMDFLSTANISQLEEQAFLLSLLPHTFILNNTRRRRTVSEFFFKRSKLEMTSPMDASDHDVAAGDTFPVKLMKLLHAAEQTGKTDIISWLGDGTKFKVHDKNRFSSEIMPHYFASSTYKSFQRSKNLWGFQTVSKGVHKGECSHPLFLRGDLNSCRKMVRRVKSDDGGDFDASEQALAGATSTTTSHVGPSSVANPGQQQQQAGNVMKPSLLDSISSLNPDLLRAHQQQQQQLASLNPLLGAAGLGVQNHNAMNNHTNMLLSALASLGNGNGNPNLLSLLQQKMQAPAPVHSMSTLQQLLQLAQQPPPQQPPPSTLNQQIMALLALQQQQNQASSSGLPDMSILSATTATAKRPPVASTAVLAPSASPPLSAIDSSDKNSKSKSKGSGNKAAAKSKSNNVTGKNNGLREMALARGSKVVACRARGMDLDHNQYTAFFEIPKNPEHGMDLVCSYPACRNGGIKFLYCKYCDDVIAKRTFRVHHLHEDLVKDEAGGEKEDTANDSADISDDSNKSSGNVGDVPPKKRHKKNASNHQVNIGPNESGTADNVHEITNETSDSQSTSSSETGKDDAQGGEKVSNGALSENMLELRLQWDALLDERQNLNSKDDISAWLDKVVETSERFKKASRRSKRSSKESEKS</sequence>
<dbReference type="EMBL" id="JAGRRH010000006">
    <property type="protein sequence ID" value="KAG7369022.1"/>
    <property type="molecule type" value="Genomic_DNA"/>
</dbReference>
<evidence type="ECO:0000256" key="2">
    <source>
        <dbReference type="RuleBase" id="RU004020"/>
    </source>
</evidence>
<dbReference type="AlphaFoldDB" id="A0A9K3LVU6"/>
<dbReference type="InterPro" id="IPR000232">
    <property type="entry name" value="HSF_DNA-bd"/>
</dbReference>
<feature type="compositionally biased region" description="Low complexity" evidence="3">
    <location>
        <begin position="388"/>
        <end position="402"/>
    </location>
</feature>
<keyword evidence="1 5" id="KW-0238">DNA-binding</keyword>
<evidence type="ECO:0000313" key="5">
    <source>
        <dbReference type="EMBL" id="KAG7369022.1"/>
    </source>
</evidence>
<feature type="compositionally biased region" description="Polar residues" evidence="3">
    <location>
        <begin position="183"/>
        <end position="200"/>
    </location>
</feature>
<evidence type="ECO:0000256" key="3">
    <source>
        <dbReference type="SAM" id="MobiDB-lite"/>
    </source>
</evidence>
<evidence type="ECO:0000256" key="1">
    <source>
        <dbReference type="ARBA" id="ARBA00023125"/>
    </source>
</evidence>
<comment type="caution">
    <text evidence="5">The sequence shown here is derived from an EMBL/GenBank/DDBJ whole genome shotgun (WGS) entry which is preliminary data.</text>
</comment>
<dbReference type="GO" id="GO:0043565">
    <property type="term" value="F:sequence-specific DNA binding"/>
    <property type="evidence" value="ECO:0007669"/>
    <property type="project" value="InterPro"/>
</dbReference>
<feature type="region of interest" description="Disordered" evidence="3">
    <location>
        <begin position="363"/>
        <end position="409"/>
    </location>
</feature>
<protein>
    <submittedName>
        <fullName evidence="5">HSF-type DNA-binding protein</fullName>
    </submittedName>
</protein>
<feature type="region of interest" description="Disordered" evidence="3">
    <location>
        <begin position="494"/>
        <end position="584"/>
    </location>
</feature>
<accession>A0A9K3LVU6</accession>
<name>A0A9K3LVU6_9STRA</name>
<dbReference type="Pfam" id="PF00447">
    <property type="entry name" value="HSF_DNA-bind"/>
    <property type="match status" value="1"/>
</dbReference>
<feature type="region of interest" description="Disordered" evidence="3">
    <location>
        <begin position="180"/>
        <end position="207"/>
    </location>
</feature>
<comment type="similarity">
    <text evidence="2">Belongs to the HSF family.</text>
</comment>
<reference evidence="5" key="1">
    <citation type="journal article" date="2021" name="Sci. Rep.">
        <title>Diploid genomic architecture of Nitzschia inconspicua, an elite biomass production diatom.</title>
        <authorList>
            <person name="Oliver A."/>
            <person name="Podell S."/>
            <person name="Pinowska A."/>
            <person name="Traller J.C."/>
            <person name="Smith S.R."/>
            <person name="McClure R."/>
            <person name="Beliaev A."/>
            <person name="Bohutskyi P."/>
            <person name="Hill E.A."/>
            <person name="Rabines A."/>
            <person name="Zheng H."/>
            <person name="Allen L.Z."/>
            <person name="Kuo A."/>
            <person name="Grigoriev I.V."/>
            <person name="Allen A.E."/>
            <person name="Hazlebeck D."/>
            <person name="Allen E.E."/>
        </authorList>
    </citation>
    <scope>NUCLEOTIDE SEQUENCE</scope>
    <source>
        <strain evidence="5">Hildebrandi</strain>
    </source>
</reference>
<reference evidence="5" key="2">
    <citation type="submission" date="2021-04" db="EMBL/GenBank/DDBJ databases">
        <authorList>
            <person name="Podell S."/>
        </authorList>
    </citation>
    <scope>NUCLEOTIDE SEQUENCE</scope>
    <source>
        <strain evidence="5">Hildebrandi</strain>
    </source>
</reference>
<feature type="compositionally biased region" description="Polar residues" evidence="3">
    <location>
        <begin position="534"/>
        <end position="548"/>
    </location>
</feature>
<keyword evidence="6" id="KW-1185">Reference proteome</keyword>
<evidence type="ECO:0000259" key="4">
    <source>
        <dbReference type="SMART" id="SM00415"/>
    </source>
</evidence>
<evidence type="ECO:0000313" key="6">
    <source>
        <dbReference type="Proteomes" id="UP000693970"/>
    </source>
</evidence>
<dbReference type="PANTHER" id="PTHR10015">
    <property type="entry name" value="HEAT SHOCK TRANSCRIPTION FACTOR"/>
    <property type="match status" value="1"/>
</dbReference>
<feature type="compositionally biased region" description="Low complexity" evidence="3">
    <location>
        <begin position="556"/>
        <end position="568"/>
    </location>
</feature>
<feature type="domain" description="HSF-type DNA-binding" evidence="4">
    <location>
        <begin position="66"/>
        <end position="164"/>
    </location>
</feature>
<dbReference type="PANTHER" id="PTHR10015:SF206">
    <property type="entry name" value="HSF-TYPE DNA-BINDING DOMAIN-CONTAINING PROTEIN"/>
    <property type="match status" value="1"/>
</dbReference>
<organism evidence="5 6">
    <name type="scientific">Nitzschia inconspicua</name>
    <dbReference type="NCBI Taxonomy" id="303405"/>
    <lineage>
        <taxon>Eukaryota</taxon>
        <taxon>Sar</taxon>
        <taxon>Stramenopiles</taxon>
        <taxon>Ochrophyta</taxon>
        <taxon>Bacillariophyta</taxon>
        <taxon>Bacillariophyceae</taxon>
        <taxon>Bacillariophycidae</taxon>
        <taxon>Bacillariales</taxon>
        <taxon>Bacillariaceae</taxon>
        <taxon>Nitzschia</taxon>
    </lineage>
</organism>
<feature type="region of interest" description="Disordered" evidence="3">
    <location>
        <begin position="623"/>
        <end position="643"/>
    </location>
</feature>
<dbReference type="OrthoDB" id="49401at2759"/>
<proteinExistence type="inferred from homology"/>